<keyword evidence="5" id="KW-0276">Fatty acid metabolism</keyword>
<evidence type="ECO:0000259" key="14">
    <source>
        <dbReference type="Pfam" id="PF02737"/>
    </source>
</evidence>
<evidence type="ECO:0000259" key="13">
    <source>
        <dbReference type="Pfam" id="PF00725"/>
    </source>
</evidence>
<evidence type="ECO:0000256" key="6">
    <source>
        <dbReference type="ARBA" id="ARBA00022963"/>
    </source>
</evidence>
<dbReference type="InterPro" id="IPR050136">
    <property type="entry name" value="FA_oxidation_alpha_subunit"/>
</dbReference>
<dbReference type="OrthoDB" id="5287258at2"/>
<evidence type="ECO:0000256" key="10">
    <source>
        <dbReference type="ARBA" id="ARBA00023239"/>
    </source>
</evidence>
<keyword evidence="10" id="KW-0456">Lyase</keyword>
<evidence type="ECO:0000256" key="2">
    <source>
        <dbReference type="ARBA" id="ARBA00007005"/>
    </source>
</evidence>
<dbReference type="GO" id="GO:0004300">
    <property type="term" value="F:enoyl-CoA hydratase activity"/>
    <property type="evidence" value="ECO:0007669"/>
    <property type="project" value="UniProtKB-EC"/>
</dbReference>
<dbReference type="SUPFAM" id="SSF48179">
    <property type="entry name" value="6-phosphogluconate dehydrogenase C-terminal domain-like"/>
    <property type="match status" value="2"/>
</dbReference>
<name>A0A3N6MNA4_9BURK</name>
<dbReference type="CDD" id="cd06558">
    <property type="entry name" value="crotonase-like"/>
    <property type="match status" value="1"/>
</dbReference>
<keyword evidence="8" id="KW-0520">NAD</keyword>
<dbReference type="FunFam" id="3.40.50.720:FF:000009">
    <property type="entry name" value="Fatty oxidation complex, alpha subunit"/>
    <property type="match status" value="1"/>
</dbReference>
<comment type="pathway">
    <text evidence="1">Lipid metabolism; fatty acid beta-oxidation.</text>
</comment>
<dbReference type="InterPro" id="IPR006108">
    <property type="entry name" value="3HC_DH_C"/>
</dbReference>
<evidence type="ECO:0000256" key="5">
    <source>
        <dbReference type="ARBA" id="ARBA00022832"/>
    </source>
</evidence>
<dbReference type="InterPro" id="IPR029045">
    <property type="entry name" value="ClpP/crotonase-like_dom_sf"/>
</dbReference>
<dbReference type="GO" id="GO:0006635">
    <property type="term" value="P:fatty acid beta-oxidation"/>
    <property type="evidence" value="ECO:0007669"/>
    <property type="project" value="UniProtKB-UniPathway"/>
</dbReference>
<evidence type="ECO:0000256" key="1">
    <source>
        <dbReference type="ARBA" id="ARBA00005005"/>
    </source>
</evidence>
<comment type="catalytic activity">
    <reaction evidence="12">
        <text>a (3S)-3-hydroxyacyl-CoA + NAD(+) = a 3-oxoacyl-CoA + NADH + H(+)</text>
        <dbReference type="Rhea" id="RHEA:22432"/>
        <dbReference type="ChEBI" id="CHEBI:15378"/>
        <dbReference type="ChEBI" id="CHEBI:57318"/>
        <dbReference type="ChEBI" id="CHEBI:57540"/>
        <dbReference type="ChEBI" id="CHEBI:57945"/>
        <dbReference type="ChEBI" id="CHEBI:90726"/>
        <dbReference type="EC" id="1.1.1.35"/>
    </reaction>
</comment>
<dbReference type="RefSeq" id="WP_124152182.1">
    <property type="nucleotide sequence ID" value="NZ_RQIS01000011.1"/>
</dbReference>
<protein>
    <recommendedName>
        <fullName evidence="4">enoyl-CoA hydratase</fullName>
        <ecNumber evidence="4">4.2.1.17</ecNumber>
    </recommendedName>
</protein>
<evidence type="ECO:0000313" key="15">
    <source>
        <dbReference type="EMBL" id="RQH05048.1"/>
    </source>
</evidence>
<dbReference type="EC" id="4.2.1.17" evidence="4"/>
<reference evidence="15 16" key="1">
    <citation type="submission" date="2018-11" db="EMBL/GenBank/DDBJ databases">
        <title>Paraburkholderia sp. DHOA04, isolated from soil.</title>
        <authorList>
            <person name="Gao Z.-H."/>
            <person name="Qiu L.-H."/>
            <person name="Fu J.-C."/>
        </authorList>
    </citation>
    <scope>NUCLEOTIDE SEQUENCE [LARGE SCALE GENOMIC DNA]</scope>
    <source>
        <strain evidence="15 16">DHOA04</strain>
    </source>
</reference>
<evidence type="ECO:0000256" key="12">
    <source>
        <dbReference type="ARBA" id="ARBA00049556"/>
    </source>
</evidence>
<dbReference type="PANTHER" id="PTHR43612">
    <property type="entry name" value="TRIFUNCTIONAL ENZYME SUBUNIT ALPHA"/>
    <property type="match status" value="1"/>
</dbReference>
<dbReference type="Proteomes" id="UP000272778">
    <property type="component" value="Unassembled WGS sequence"/>
</dbReference>
<dbReference type="AlphaFoldDB" id="A0A3N6MNA4"/>
<dbReference type="Gene3D" id="1.10.1040.50">
    <property type="match status" value="1"/>
</dbReference>
<dbReference type="GO" id="GO:0070403">
    <property type="term" value="F:NAD+ binding"/>
    <property type="evidence" value="ECO:0007669"/>
    <property type="project" value="InterPro"/>
</dbReference>
<dbReference type="InterPro" id="IPR001753">
    <property type="entry name" value="Enoyl-CoA_hydra/iso"/>
</dbReference>
<dbReference type="PANTHER" id="PTHR43612:SF3">
    <property type="entry name" value="TRIFUNCTIONAL ENZYME SUBUNIT ALPHA, MITOCHONDRIAL"/>
    <property type="match status" value="1"/>
</dbReference>
<keyword evidence="6" id="KW-0442">Lipid degradation</keyword>
<evidence type="ECO:0000256" key="11">
    <source>
        <dbReference type="ARBA" id="ARBA00023268"/>
    </source>
</evidence>
<organism evidence="15 16">
    <name type="scientific">Paraburkholderia dinghuensis</name>
    <dbReference type="NCBI Taxonomy" id="2305225"/>
    <lineage>
        <taxon>Bacteria</taxon>
        <taxon>Pseudomonadati</taxon>
        <taxon>Pseudomonadota</taxon>
        <taxon>Betaproteobacteria</taxon>
        <taxon>Burkholderiales</taxon>
        <taxon>Burkholderiaceae</taxon>
        <taxon>Paraburkholderia</taxon>
    </lineage>
</organism>
<dbReference type="InterPro" id="IPR006180">
    <property type="entry name" value="3-OHacyl-CoA_DH_CS"/>
</dbReference>
<dbReference type="SUPFAM" id="SSF52096">
    <property type="entry name" value="ClpP/crotonase"/>
    <property type="match status" value="1"/>
</dbReference>
<dbReference type="UniPathway" id="UPA00659"/>
<dbReference type="PROSITE" id="PS00067">
    <property type="entry name" value="3HCDH"/>
    <property type="match status" value="1"/>
</dbReference>
<dbReference type="Pfam" id="PF00378">
    <property type="entry name" value="ECH_1"/>
    <property type="match status" value="1"/>
</dbReference>
<dbReference type="InterPro" id="IPR036291">
    <property type="entry name" value="NAD(P)-bd_dom_sf"/>
</dbReference>
<evidence type="ECO:0000256" key="4">
    <source>
        <dbReference type="ARBA" id="ARBA00012076"/>
    </source>
</evidence>
<accession>A0A3N6MNA4</accession>
<keyword evidence="16" id="KW-1185">Reference proteome</keyword>
<dbReference type="InterPro" id="IPR006176">
    <property type="entry name" value="3-OHacyl-CoA_DH_NAD-bd"/>
</dbReference>
<comment type="similarity">
    <text evidence="2">In the central section; belongs to the 3-hydroxyacyl-CoA dehydrogenase family.</text>
</comment>
<dbReference type="Gene3D" id="3.40.50.720">
    <property type="entry name" value="NAD(P)-binding Rossmann-like Domain"/>
    <property type="match status" value="1"/>
</dbReference>
<dbReference type="GO" id="GO:0016509">
    <property type="term" value="F:long-chain (3S)-3-hydroxyacyl-CoA dehydrogenase (NAD+) activity"/>
    <property type="evidence" value="ECO:0007669"/>
    <property type="project" value="TreeGrafter"/>
</dbReference>
<sequence length="724" mass="76740">MNTPLRFDTLRFDLGDDGIALVTIDVPGSTANVISDALRNDLDALVDHVRADSAIKGVILTSAKSDFMAGGDLKYMVEAFSRPMTREEAFAIATTFQPTLRRIETCGKPFAAAINGPAMGGGLELALACHYRVAADAPSVQMALPEATLGLMPGAGGTQRLPRLIGVAKALPLMLKGTRLSAADALKQGVVHAVAAPEQTVAVARAWLSDAPNAVQPWDQKGFKIPGGGGFQTPELGQLYNLSATQISRDTQHNLPAPIALLSAVARGTAVSIDAGLHIEACNFAKLVLNPVARNIARTMFVSKGELDKGVRRPQGVAPVSHRRIGVIGAGLMGAGVAQSAAAAGIDVALLDSTLAQAENAKAKLAADFAKRIAKGRMKQDKADALLARIHPTDDFAALADCSLVVEAVFEDPTVKRDVFLRASRAMKPGAILASNTSTLPITELAEGLEQPERFIGMHFFSPVDRMPLVEVIVGKATSEATLAEAMDLVKALRKTPIVVNDSRGFFTTRVISAYIQEAFQMVGEGLSPALIDNVAKMAGFPTGPLAMMDELGMDNGYKALRAEREAAEAAGEAWHEPAGYQVQKLFCEKLERRGRRSGKGFYDYPDDKRTPSAELAAVFPAPAVQPGVDTLKQRLLYIASLEAARAMERGVINSAPEGDVGSVLGIGFPLYTGGVFSQIDTVGPSVFVAACDKLADAFGERFRPSDWLRQRAAAGQLFYPVSA</sequence>
<evidence type="ECO:0000256" key="8">
    <source>
        <dbReference type="ARBA" id="ARBA00023027"/>
    </source>
</evidence>
<feature type="domain" description="3-hydroxyacyl-CoA dehydrogenase C-terminal" evidence="13">
    <location>
        <begin position="505"/>
        <end position="605"/>
    </location>
</feature>
<evidence type="ECO:0000256" key="3">
    <source>
        <dbReference type="ARBA" id="ARBA00008750"/>
    </source>
</evidence>
<comment type="similarity">
    <text evidence="3">In the N-terminal section; belongs to the enoyl-CoA hydratase/isomerase family.</text>
</comment>
<keyword evidence="9" id="KW-0443">Lipid metabolism</keyword>
<comment type="caution">
    <text evidence="15">The sequence shown here is derived from an EMBL/GenBank/DDBJ whole genome shotgun (WGS) entry which is preliminary data.</text>
</comment>
<proteinExistence type="inferred from homology"/>
<dbReference type="SUPFAM" id="SSF51735">
    <property type="entry name" value="NAD(P)-binding Rossmann-fold domains"/>
    <property type="match status" value="1"/>
</dbReference>
<dbReference type="InterPro" id="IPR008927">
    <property type="entry name" value="6-PGluconate_DH-like_C_sf"/>
</dbReference>
<feature type="domain" description="3-hydroxyacyl-CoA dehydrogenase NAD binding" evidence="14">
    <location>
        <begin position="325"/>
        <end position="502"/>
    </location>
</feature>
<dbReference type="Gene3D" id="3.90.226.10">
    <property type="entry name" value="2-enoyl-CoA Hydratase, Chain A, domain 1"/>
    <property type="match status" value="1"/>
</dbReference>
<evidence type="ECO:0000256" key="9">
    <source>
        <dbReference type="ARBA" id="ARBA00023098"/>
    </source>
</evidence>
<dbReference type="EMBL" id="RQIS01000011">
    <property type="protein sequence ID" value="RQH05048.1"/>
    <property type="molecule type" value="Genomic_DNA"/>
</dbReference>
<dbReference type="Pfam" id="PF00725">
    <property type="entry name" value="3HCDH"/>
    <property type="match status" value="1"/>
</dbReference>
<evidence type="ECO:0000256" key="7">
    <source>
        <dbReference type="ARBA" id="ARBA00023002"/>
    </source>
</evidence>
<keyword evidence="7" id="KW-0560">Oxidoreductase</keyword>
<keyword evidence="11" id="KW-0511">Multifunctional enzyme</keyword>
<gene>
    <name evidence="15" type="ORF">D1Y85_16750</name>
</gene>
<evidence type="ECO:0000313" key="16">
    <source>
        <dbReference type="Proteomes" id="UP000272778"/>
    </source>
</evidence>
<dbReference type="Pfam" id="PF02737">
    <property type="entry name" value="3HCDH_N"/>
    <property type="match status" value="1"/>
</dbReference>